<feature type="transmembrane region" description="Helical" evidence="2">
    <location>
        <begin position="195"/>
        <end position="218"/>
    </location>
</feature>
<keyword evidence="2" id="KW-0472">Membrane</keyword>
<feature type="region of interest" description="Disordered" evidence="1">
    <location>
        <begin position="382"/>
        <end position="406"/>
    </location>
</feature>
<dbReference type="InterPro" id="IPR006553">
    <property type="entry name" value="Leu-rich_rpt_Cys-con_subtyp"/>
</dbReference>
<dbReference type="Pfam" id="PF13516">
    <property type="entry name" value="LRR_6"/>
    <property type="match status" value="1"/>
</dbReference>
<comment type="caution">
    <text evidence="3">The sequence shown here is derived from an EMBL/GenBank/DDBJ whole genome shotgun (WGS) entry which is preliminary data.</text>
</comment>
<dbReference type="SUPFAM" id="SSF52047">
    <property type="entry name" value="RNI-like"/>
    <property type="match status" value="2"/>
</dbReference>
<reference evidence="3 4" key="1">
    <citation type="journal article" date="2019" name="Sci. Rep.">
        <title>Nanopore sequencing improves the draft genome of the human pathogenic amoeba Naegleria fowleri.</title>
        <authorList>
            <person name="Liechti N."/>
            <person name="Schurch N."/>
            <person name="Bruggmann R."/>
            <person name="Wittwer M."/>
        </authorList>
    </citation>
    <scope>NUCLEOTIDE SEQUENCE [LARGE SCALE GENOMIC DNA]</scope>
    <source>
        <strain evidence="3 4">ATCC 30894</strain>
    </source>
</reference>
<feature type="compositionally biased region" description="Low complexity" evidence="1">
    <location>
        <begin position="146"/>
        <end position="177"/>
    </location>
</feature>
<sequence length="918" mass="104478">MLTVLLPDEITMWQSDAYTSNPVANFGSDNFLMQSVTGYVYHQVPFNTWSHILTFPIDLTWWALYINYYSEMWFGDSILMYTHYAICVMQLISVCFRPQSTLSHQDVAASDNLNPATSLPKSLITTSSAPNSGADVSASLRQDPAQSSSSSTVQQSTENATTTTTTTTTTETATNTTQEESFSFREMMKELYREFYFTQFVVVFSGFTFWYIVLQMLLPAPTVMVKFFCPQFIFEQLPTLAQTSDIFWLNIFIAHNVIFRVLGHCADYLPPIMFIGKDLPFTSIGQGFAMFGKFRSWRWILQIPFAYCSELCAGYPGRLFAWRMLADLRVVLNYCGVDDSKQINFFTLNWFEVDHAKDLINLHGWNSWTPTSHLFGAIEKGDENDLKSPSGSVTTNTPPTLSLSKNNENKDVEHLHSDQLFRSLFVLNRHWFECLKTYPTVFLRKCRNSEGALKVLRDRFMDLRFLNLSGLDLHDSEGNCQHHLRTLREAMKAACKRLRYFRMSNCLTSPIQKGIVNQMTLRNIETELGKDGHNWFAQLSDDGREITIEISIKHIETLVFEMLGQISTVRVVNIGEEEVDRNCNLTPNSISLFISRCRHVGCETFETFSQNEEFCKRVTEMMLEWNVGVDDLTFESISRSFPNVEKLSVANCVSISSAGFEKISCMHNLRSLVVVGTKIKDEDLIKISTLPNLKAIDLTGTKDTIVSEESYLKFVENRPQLEELSVSDCNLTDVTVLLIKKNLKKLRKLDLSWNVEMTDEGMENILGELPLLENLNVISGAKIEHALLLRESIAADRPLLPHLKKLCLGMRNFQSSQSISNILKNAPNLTSLLLSGCSSLTSDSFEVSEAPNSLNKLKEVHLMRCRRLDDSVLDKLMPLCLSSLESLLLQKTKISKEKIEHWKQQSGGILKKIGYPKY</sequence>
<protein>
    <submittedName>
        <fullName evidence="3">Uncharacterized protein</fullName>
    </submittedName>
</protein>
<name>A0A6A5BSB0_NAEFO</name>
<keyword evidence="4" id="KW-1185">Reference proteome</keyword>
<dbReference type="InterPro" id="IPR032675">
    <property type="entry name" value="LRR_dom_sf"/>
</dbReference>
<dbReference type="Gene3D" id="3.80.10.10">
    <property type="entry name" value="Ribonuclease Inhibitor"/>
    <property type="match status" value="2"/>
</dbReference>
<dbReference type="AlphaFoldDB" id="A0A6A5BSB0"/>
<feature type="transmembrane region" description="Helical" evidence="2">
    <location>
        <begin position="78"/>
        <end position="96"/>
    </location>
</feature>
<dbReference type="VEuPathDB" id="AmoebaDB:NF0078000"/>
<accession>A0A6A5BSB0</accession>
<proteinExistence type="predicted"/>
<dbReference type="RefSeq" id="XP_044561787.1">
    <property type="nucleotide sequence ID" value="XM_044707063.1"/>
</dbReference>
<dbReference type="GO" id="GO:0031146">
    <property type="term" value="P:SCF-dependent proteasomal ubiquitin-dependent protein catabolic process"/>
    <property type="evidence" value="ECO:0007669"/>
    <property type="project" value="TreeGrafter"/>
</dbReference>
<dbReference type="Proteomes" id="UP000444721">
    <property type="component" value="Unassembled WGS sequence"/>
</dbReference>
<evidence type="ECO:0000313" key="3">
    <source>
        <dbReference type="EMBL" id="KAF0977074.1"/>
    </source>
</evidence>
<dbReference type="EMBL" id="VFQX01000035">
    <property type="protein sequence ID" value="KAF0977074.1"/>
    <property type="molecule type" value="Genomic_DNA"/>
</dbReference>
<dbReference type="OrthoDB" id="550575at2759"/>
<dbReference type="PANTHER" id="PTHR13318:SF247">
    <property type="entry name" value="GH16156P"/>
    <property type="match status" value="1"/>
</dbReference>
<feature type="compositionally biased region" description="Polar residues" evidence="1">
    <location>
        <begin position="387"/>
        <end position="406"/>
    </location>
</feature>
<dbReference type="PANTHER" id="PTHR13318">
    <property type="entry name" value="PARTNER OF PAIRED, ISOFORM B-RELATED"/>
    <property type="match status" value="1"/>
</dbReference>
<organism evidence="3 4">
    <name type="scientific">Naegleria fowleri</name>
    <name type="common">Brain eating amoeba</name>
    <dbReference type="NCBI Taxonomy" id="5763"/>
    <lineage>
        <taxon>Eukaryota</taxon>
        <taxon>Discoba</taxon>
        <taxon>Heterolobosea</taxon>
        <taxon>Tetramitia</taxon>
        <taxon>Eutetramitia</taxon>
        <taxon>Vahlkampfiidae</taxon>
        <taxon>Naegleria</taxon>
    </lineage>
</organism>
<dbReference type="GO" id="GO:0019005">
    <property type="term" value="C:SCF ubiquitin ligase complex"/>
    <property type="evidence" value="ECO:0007669"/>
    <property type="project" value="TreeGrafter"/>
</dbReference>
<evidence type="ECO:0000256" key="2">
    <source>
        <dbReference type="SAM" id="Phobius"/>
    </source>
</evidence>
<feature type="region of interest" description="Disordered" evidence="1">
    <location>
        <begin position="126"/>
        <end position="179"/>
    </location>
</feature>
<evidence type="ECO:0000313" key="4">
    <source>
        <dbReference type="Proteomes" id="UP000444721"/>
    </source>
</evidence>
<dbReference type="VEuPathDB" id="AmoebaDB:NfTy_064830"/>
<dbReference type="SMART" id="SM00367">
    <property type="entry name" value="LRR_CC"/>
    <property type="match status" value="6"/>
</dbReference>
<dbReference type="GeneID" id="68110945"/>
<keyword evidence="2" id="KW-1133">Transmembrane helix</keyword>
<dbReference type="VEuPathDB" id="AmoebaDB:NF0078010"/>
<dbReference type="VEuPathDB" id="AmoebaDB:FDP41_003727"/>
<evidence type="ECO:0000256" key="1">
    <source>
        <dbReference type="SAM" id="MobiDB-lite"/>
    </source>
</evidence>
<keyword evidence="2" id="KW-0812">Transmembrane</keyword>
<dbReference type="InterPro" id="IPR001611">
    <property type="entry name" value="Leu-rich_rpt"/>
</dbReference>
<gene>
    <name evidence="3" type="ORF">FDP41_003727</name>
</gene>